<dbReference type="PROSITE" id="PS50977">
    <property type="entry name" value="HTH_TETR_2"/>
    <property type="match status" value="1"/>
</dbReference>
<keyword evidence="2 4" id="KW-0238">DNA-binding</keyword>
<dbReference type="SUPFAM" id="SSF46689">
    <property type="entry name" value="Homeodomain-like"/>
    <property type="match status" value="1"/>
</dbReference>
<gene>
    <name evidence="6" type="ORF">FOH10_13560</name>
</gene>
<dbReference type="KEGG" id="nod:FOH10_13560"/>
<dbReference type="PANTHER" id="PTHR30055:SF234">
    <property type="entry name" value="HTH-TYPE TRANSCRIPTIONAL REGULATOR BETI"/>
    <property type="match status" value="1"/>
</dbReference>
<keyword evidence="3" id="KW-0804">Transcription</keyword>
<evidence type="ECO:0000256" key="1">
    <source>
        <dbReference type="ARBA" id="ARBA00023015"/>
    </source>
</evidence>
<organism evidence="6 7">
    <name type="scientific">Nocardia otitidiscaviarum</name>
    <dbReference type="NCBI Taxonomy" id="1823"/>
    <lineage>
        <taxon>Bacteria</taxon>
        <taxon>Bacillati</taxon>
        <taxon>Actinomycetota</taxon>
        <taxon>Actinomycetes</taxon>
        <taxon>Mycobacteriales</taxon>
        <taxon>Nocardiaceae</taxon>
        <taxon>Nocardia</taxon>
    </lineage>
</organism>
<dbReference type="RefSeq" id="WP_143980962.1">
    <property type="nucleotide sequence ID" value="NZ_CP041695.1"/>
</dbReference>
<protein>
    <submittedName>
        <fullName evidence="6">TetR/AcrR family transcriptional regulator</fullName>
    </submittedName>
</protein>
<dbReference type="PRINTS" id="PR00455">
    <property type="entry name" value="HTHTETR"/>
</dbReference>
<dbReference type="GeneID" id="80333405"/>
<accession>A0A516NL29</accession>
<dbReference type="Pfam" id="PF00440">
    <property type="entry name" value="TetR_N"/>
    <property type="match status" value="1"/>
</dbReference>
<sequence>MKDDCRYVRAVRGRPRKSDAERAEVRQRILESTAGVYVEHGHAGLTVERIARAAGMSKPTFYKYFPSSAAAMSELVAECNRRLRERIEAAVSGRSELVEKIDAGIDAYLDWSDEIGDALLVFRAEEAGSPAVVAGLRTESNAVYSGMIEALAADSNLHPAPEVIAMLLAAMQAGARQYQADPSRRAAVKQGMLRFAAIAALPSDPSGDAV</sequence>
<keyword evidence="1" id="KW-0805">Transcription regulation</keyword>
<feature type="DNA-binding region" description="H-T-H motif" evidence="4">
    <location>
        <begin position="46"/>
        <end position="65"/>
    </location>
</feature>
<evidence type="ECO:0000259" key="5">
    <source>
        <dbReference type="PROSITE" id="PS50977"/>
    </source>
</evidence>
<proteinExistence type="predicted"/>
<dbReference type="GO" id="GO:0003700">
    <property type="term" value="F:DNA-binding transcription factor activity"/>
    <property type="evidence" value="ECO:0007669"/>
    <property type="project" value="TreeGrafter"/>
</dbReference>
<dbReference type="Gene3D" id="1.10.357.10">
    <property type="entry name" value="Tetracycline Repressor, domain 2"/>
    <property type="match status" value="1"/>
</dbReference>
<dbReference type="InterPro" id="IPR009057">
    <property type="entry name" value="Homeodomain-like_sf"/>
</dbReference>
<dbReference type="AlphaFoldDB" id="A0A516NL29"/>
<dbReference type="InterPro" id="IPR001647">
    <property type="entry name" value="HTH_TetR"/>
</dbReference>
<evidence type="ECO:0000313" key="6">
    <source>
        <dbReference type="EMBL" id="QDP79579.1"/>
    </source>
</evidence>
<evidence type="ECO:0000256" key="4">
    <source>
        <dbReference type="PROSITE-ProRule" id="PRU00335"/>
    </source>
</evidence>
<reference evidence="6 7" key="1">
    <citation type="submission" date="2019-07" db="EMBL/GenBank/DDBJ databases">
        <title>Complete Genome Sequence and Methylome Analysis of Nocardia otitidis-caviarum NEB252.</title>
        <authorList>
            <person name="Fomenkov A."/>
            <person name="Anton B.P."/>
            <person name="Vincze T."/>
            <person name="Roberts R.J."/>
        </authorList>
    </citation>
    <scope>NUCLEOTIDE SEQUENCE [LARGE SCALE GENOMIC DNA]</scope>
    <source>
        <strain evidence="6 7">NEB252</strain>
    </source>
</reference>
<dbReference type="InterPro" id="IPR050109">
    <property type="entry name" value="HTH-type_TetR-like_transc_reg"/>
</dbReference>
<dbReference type="Proteomes" id="UP000317039">
    <property type="component" value="Chromosome"/>
</dbReference>
<dbReference type="PANTHER" id="PTHR30055">
    <property type="entry name" value="HTH-TYPE TRANSCRIPTIONAL REGULATOR RUTR"/>
    <property type="match status" value="1"/>
</dbReference>
<name>A0A516NL29_9NOCA</name>
<evidence type="ECO:0000256" key="3">
    <source>
        <dbReference type="ARBA" id="ARBA00023163"/>
    </source>
</evidence>
<dbReference type="EMBL" id="CP041695">
    <property type="protein sequence ID" value="QDP79579.1"/>
    <property type="molecule type" value="Genomic_DNA"/>
</dbReference>
<evidence type="ECO:0000256" key="2">
    <source>
        <dbReference type="ARBA" id="ARBA00023125"/>
    </source>
</evidence>
<evidence type="ECO:0000313" key="7">
    <source>
        <dbReference type="Proteomes" id="UP000317039"/>
    </source>
</evidence>
<dbReference type="GO" id="GO:0000976">
    <property type="term" value="F:transcription cis-regulatory region binding"/>
    <property type="evidence" value="ECO:0007669"/>
    <property type="project" value="TreeGrafter"/>
</dbReference>
<feature type="domain" description="HTH tetR-type" evidence="5">
    <location>
        <begin position="23"/>
        <end position="83"/>
    </location>
</feature>